<protein>
    <recommendedName>
        <fullName evidence="13">Tyrosine-protein kinase receptor</fullName>
        <ecNumber evidence="13">2.7.10.1</ecNumber>
    </recommendedName>
</protein>
<dbReference type="PROSITE" id="PS00021">
    <property type="entry name" value="KRINGLE_1"/>
    <property type="match status" value="1"/>
</dbReference>
<keyword evidence="6" id="KW-0418">Kinase</keyword>
<dbReference type="Gene3D" id="1.10.2000.10">
    <property type="entry name" value="Frizzled cysteine-rich domain"/>
    <property type="match status" value="1"/>
</dbReference>
<feature type="compositionally biased region" description="Polar residues" evidence="14">
    <location>
        <begin position="795"/>
        <end position="808"/>
    </location>
</feature>
<evidence type="ECO:0000256" key="15">
    <source>
        <dbReference type="SAM" id="Phobius"/>
    </source>
</evidence>
<evidence type="ECO:0000256" key="3">
    <source>
        <dbReference type="ARBA" id="ARBA00022572"/>
    </source>
</evidence>
<feature type="chain" id="PRO_5028237567" description="Tyrosine-protein kinase receptor" evidence="16">
    <location>
        <begin position="22"/>
        <end position="967"/>
    </location>
</feature>
<dbReference type="RefSeq" id="XP_027200678.1">
    <property type="nucleotide sequence ID" value="XM_027344877.1"/>
</dbReference>
<feature type="domain" description="FZ" evidence="18">
    <location>
        <begin position="73"/>
        <end position="207"/>
    </location>
</feature>
<dbReference type="GO" id="GO:0005524">
    <property type="term" value="F:ATP binding"/>
    <property type="evidence" value="ECO:0007669"/>
    <property type="project" value="UniProtKB-UniRule"/>
</dbReference>
<organism evidence="20 21">
    <name type="scientific">Dermatophagoides pteronyssinus</name>
    <name type="common">European house dust mite</name>
    <dbReference type="NCBI Taxonomy" id="6956"/>
    <lineage>
        <taxon>Eukaryota</taxon>
        <taxon>Metazoa</taxon>
        <taxon>Ecdysozoa</taxon>
        <taxon>Arthropoda</taxon>
        <taxon>Chelicerata</taxon>
        <taxon>Arachnida</taxon>
        <taxon>Acari</taxon>
        <taxon>Acariformes</taxon>
        <taxon>Sarcoptiformes</taxon>
        <taxon>Astigmata</taxon>
        <taxon>Psoroptidia</taxon>
        <taxon>Analgoidea</taxon>
        <taxon>Pyroglyphidae</taxon>
        <taxon>Dermatophagoidinae</taxon>
        <taxon>Dermatophagoides</taxon>
    </lineage>
</organism>
<dbReference type="OrthoDB" id="10005095at2759"/>
<evidence type="ECO:0000256" key="11">
    <source>
        <dbReference type="PROSITE-ProRule" id="PRU00121"/>
    </source>
</evidence>
<keyword evidence="15" id="KW-1133">Transmembrane helix</keyword>
<feature type="compositionally biased region" description="Low complexity" evidence="14">
    <location>
        <begin position="924"/>
        <end position="936"/>
    </location>
</feature>
<feature type="compositionally biased region" description="Low complexity" evidence="14">
    <location>
        <begin position="460"/>
        <end position="483"/>
    </location>
</feature>
<feature type="region of interest" description="Disordered" evidence="14">
    <location>
        <begin position="834"/>
        <end position="870"/>
    </location>
</feature>
<keyword evidence="2 13" id="KW-0597">Phosphoprotein</keyword>
<dbReference type="InterPro" id="IPR017441">
    <property type="entry name" value="Protein_kinase_ATP_BS"/>
</dbReference>
<dbReference type="InterPro" id="IPR002011">
    <property type="entry name" value="Tyr_kinase_rcpt_2_CS"/>
</dbReference>
<dbReference type="InterPro" id="IPR000719">
    <property type="entry name" value="Prot_kinase_dom"/>
</dbReference>
<gene>
    <name evidence="21" type="primary">LOC113794744</name>
</gene>
<evidence type="ECO:0000256" key="14">
    <source>
        <dbReference type="SAM" id="MobiDB-lite"/>
    </source>
</evidence>
<dbReference type="CDD" id="cd00108">
    <property type="entry name" value="KR"/>
    <property type="match status" value="1"/>
</dbReference>
<keyword evidence="15" id="KW-0472">Membrane</keyword>
<reference evidence="21" key="1">
    <citation type="submission" date="2025-08" db="UniProtKB">
        <authorList>
            <consortium name="RefSeq"/>
        </authorList>
    </citation>
    <scope>IDENTIFICATION</scope>
    <source>
        <strain evidence="21">Airmid</strain>
    </source>
</reference>
<keyword evidence="13" id="KW-0675">Receptor</keyword>
<feature type="region of interest" description="Disordered" evidence="14">
    <location>
        <begin position="444"/>
        <end position="487"/>
    </location>
</feature>
<feature type="region of interest" description="Disordered" evidence="14">
    <location>
        <begin position="781"/>
        <end position="808"/>
    </location>
</feature>
<comment type="catalytic activity">
    <reaction evidence="10 13">
        <text>L-tyrosyl-[protein] + ATP = O-phospho-L-tyrosyl-[protein] + ADP + H(+)</text>
        <dbReference type="Rhea" id="RHEA:10596"/>
        <dbReference type="Rhea" id="RHEA-COMP:10136"/>
        <dbReference type="Rhea" id="RHEA-COMP:20101"/>
        <dbReference type="ChEBI" id="CHEBI:15378"/>
        <dbReference type="ChEBI" id="CHEBI:30616"/>
        <dbReference type="ChEBI" id="CHEBI:46858"/>
        <dbReference type="ChEBI" id="CHEBI:61978"/>
        <dbReference type="ChEBI" id="CHEBI:456216"/>
        <dbReference type="EC" id="2.7.10.1"/>
    </reaction>
</comment>
<dbReference type="CDD" id="cd07459">
    <property type="entry name" value="CRD_TK_ROR_like"/>
    <property type="match status" value="1"/>
</dbReference>
<dbReference type="GO" id="GO:0005886">
    <property type="term" value="C:plasma membrane"/>
    <property type="evidence" value="ECO:0007669"/>
    <property type="project" value="TreeGrafter"/>
</dbReference>
<dbReference type="PROSITE" id="PS50011">
    <property type="entry name" value="PROTEIN_KINASE_DOM"/>
    <property type="match status" value="1"/>
</dbReference>
<dbReference type="SUPFAM" id="SSF56112">
    <property type="entry name" value="Protein kinase-like (PK-like)"/>
    <property type="match status" value="1"/>
</dbReference>
<dbReference type="InterPro" id="IPR050122">
    <property type="entry name" value="RTK"/>
</dbReference>
<evidence type="ECO:0000313" key="21">
    <source>
        <dbReference type="RefSeq" id="XP_027200678.1"/>
    </source>
</evidence>
<keyword evidence="20" id="KW-1185">Reference proteome</keyword>
<evidence type="ECO:0000256" key="2">
    <source>
        <dbReference type="ARBA" id="ARBA00022553"/>
    </source>
</evidence>
<dbReference type="InParanoid" id="A0A6P6Y5K2"/>
<feature type="transmembrane region" description="Helical" evidence="15">
    <location>
        <begin position="297"/>
        <end position="321"/>
    </location>
</feature>
<evidence type="ECO:0000256" key="12">
    <source>
        <dbReference type="PROSITE-ProRule" id="PRU10141"/>
    </source>
</evidence>
<dbReference type="InterPro" id="IPR001245">
    <property type="entry name" value="Ser-Thr/Tyr_kinase_cat_dom"/>
</dbReference>
<dbReference type="FunCoup" id="A0A6P6Y5K2">
    <property type="interactions" value="55"/>
</dbReference>
<keyword evidence="3 11" id="KW-0420">Kringle</keyword>
<evidence type="ECO:0000256" key="4">
    <source>
        <dbReference type="ARBA" id="ARBA00022679"/>
    </source>
</evidence>
<feature type="region of interest" description="Disordered" evidence="14">
    <location>
        <begin position="924"/>
        <end position="967"/>
    </location>
</feature>
<dbReference type="InterPro" id="IPR000001">
    <property type="entry name" value="Kringle"/>
</dbReference>
<dbReference type="InterPro" id="IPR020635">
    <property type="entry name" value="Tyr_kinase_cat_dom"/>
</dbReference>
<comment type="caution">
    <text evidence="11">Lacks conserved residue(s) required for the propagation of feature annotation.</text>
</comment>
<evidence type="ECO:0000313" key="20">
    <source>
        <dbReference type="Proteomes" id="UP000515146"/>
    </source>
</evidence>
<keyword evidence="7 12" id="KW-0067">ATP-binding</keyword>
<dbReference type="PROSITE" id="PS00107">
    <property type="entry name" value="PROTEIN_KINASE_ATP"/>
    <property type="match status" value="1"/>
</dbReference>
<evidence type="ECO:0000256" key="5">
    <source>
        <dbReference type="ARBA" id="ARBA00022741"/>
    </source>
</evidence>
<feature type="domain" description="Kringle" evidence="19">
    <location>
        <begin position="220"/>
        <end position="292"/>
    </location>
</feature>
<dbReference type="Pfam" id="PF07714">
    <property type="entry name" value="PK_Tyr_Ser-Thr"/>
    <property type="match status" value="1"/>
</dbReference>
<dbReference type="PROSITE" id="PS50070">
    <property type="entry name" value="KRINGLE_2"/>
    <property type="match status" value="1"/>
</dbReference>
<dbReference type="InterPro" id="IPR041775">
    <property type="entry name" value="Ror-like_CRD"/>
</dbReference>
<evidence type="ECO:0000256" key="8">
    <source>
        <dbReference type="ARBA" id="ARBA00023137"/>
    </source>
</evidence>
<dbReference type="EC" id="2.7.10.1" evidence="13"/>
<keyword evidence="5 12" id="KW-0547">Nucleotide-binding</keyword>
<feature type="compositionally biased region" description="Low complexity" evidence="14">
    <location>
        <begin position="781"/>
        <end position="794"/>
    </location>
</feature>
<dbReference type="GO" id="GO:0017147">
    <property type="term" value="F:Wnt-protein binding"/>
    <property type="evidence" value="ECO:0007669"/>
    <property type="project" value="TreeGrafter"/>
</dbReference>
<dbReference type="InterPro" id="IPR038178">
    <property type="entry name" value="Kringle_sf"/>
</dbReference>
<dbReference type="FunFam" id="3.30.200.20:FF:000139">
    <property type="entry name" value="inactive tyrosine-protein kinase transmembrane receptor ROR1"/>
    <property type="match status" value="1"/>
</dbReference>
<feature type="signal peptide" evidence="16">
    <location>
        <begin position="1"/>
        <end position="21"/>
    </location>
</feature>
<evidence type="ECO:0000259" key="18">
    <source>
        <dbReference type="PROSITE" id="PS50038"/>
    </source>
</evidence>
<dbReference type="OMA" id="IQNDECP"/>
<evidence type="ECO:0000256" key="1">
    <source>
        <dbReference type="ARBA" id="ARBA00004479"/>
    </source>
</evidence>
<dbReference type="PANTHER" id="PTHR24416">
    <property type="entry name" value="TYROSINE-PROTEIN KINASE RECEPTOR"/>
    <property type="match status" value="1"/>
</dbReference>
<feature type="region of interest" description="Disordered" evidence="14">
    <location>
        <begin position="398"/>
        <end position="417"/>
    </location>
</feature>
<dbReference type="PROSITE" id="PS50038">
    <property type="entry name" value="FZ"/>
    <property type="match status" value="1"/>
</dbReference>
<dbReference type="InterPro" id="IPR020067">
    <property type="entry name" value="Frizzled_dom"/>
</dbReference>
<dbReference type="CDD" id="cd05048">
    <property type="entry name" value="PTKc_Ror"/>
    <property type="match status" value="1"/>
</dbReference>
<dbReference type="Pfam" id="PF01392">
    <property type="entry name" value="Fz"/>
    <property type="match status" value="1"/>
</dbReference>
<dbReference type="PROSITE" id="PS00239">
    <property type="entry name" value="RECEPTOR_TYR_KIN_II"/>
    <property type="match status" value="1"/>
</dbReference>
<dbReference type="GO" id="GO:0004714">
    <property type="term" value="F:transmembrane receptor protein tyrosine kinase activity"/>
    <property type="evidence" value="ECO:0007669"/>
    <property type="project" value="UniProtKB-EC"/>
</dbReference>
<feature type="compositionally biased region" description="Pro residues" evidence="14">
    <location>
        <begin position="846"/>
        <end position="858"/>
    </location>
</feature>
<keyword evidence="16" id="KW-0732">Signal</keyword>
<dbReference type="GO" id="GO:0007169">
    <property type="term" value="P:cell surface receptor protein tyrosine kinase signaling pathway"/>
    <property type="evidence" value="ECO:0007669"/>
    <property type="project" value="InterPro"/>
</dbReference>
<evidence type="ECO:0000259" key="17">
    <source>
        <dbReference type="PROSITE" id="PS50011"/>
    </source>
</evidence>
<dbReference type="AlphaFoldDB" id="A0A6P6Y5K2"/>
<comment type="subcellular location">
    <subcellularLocation>
        <location evidence="1">Membrane</location>
        <topology evidence="1">Single-pass type I membrane protein</topology>
    </subcellularLocation>
</comment>
<dbReference type="Gene3D" id="1.10.510.10">
    <property type="entry name" value="Transferase(Phosphotransferase) domain 1"/>
    <property type="match status" value="1"/>
</dbReference>
<sequence length="967" mass="108352">MLFFKLFHLLSSIQLIVVVSSSEIMFEQISNLENFNISTFKLFNMTDMITNNNSFAIPNIDSKDPTSLLLDNNGPGMCQQYRGQACSQFLQNRTIYVRNEFWQQIMDNKLLAAFNVIVHSPDVSLQCHRYAISSLCFHVFSLCDDQFSYPYPRKVCRDECEMLENNICHMEYAIAKKHPLIGHQDILPECDDLPSIGSHEGQRCVRLGIPNTMPVDHDQNCYNDNGQSYRGTAMQTQSGSKCLYWSQQIFLRTSEYPELTGHNYCRNPGGREQQPWCYVQDFRKEFCNLSKCFDQYLWFYIISPVVCALILFIILVCVCCIRRRRRIVSRRNRALLDDHNHHHKHQILTGSNSLNGKLNGFLNGSGGGGGLLSSFNNNVSTNKSNGGGGGITTSLTSNSTCSNHSNNNNNNNHQLNRNIRGYNIGEHAGGNSLEMNALLPQNHYNQSQQSHPHHPSGEHQQQQFSTSSSSSNGSSSGGRIPSGRTPTEYSMSTIRFIQELGEGAFGKVFRGELLMTNGGPLIVPIAIKTLKENSSLKTKQDFRREADLMAELQHPNIVCLLGVCFQEEPMCMLFEYMRKGDLHEYLVVHGPNSSIITDITIDPSEILDISDCLHIATQIAAGMEYLSSHHYVHRDLAARNCLVGEHLTVKISDFGLSRDIYSSDYYRVQSKSLLPVRWMPAESCLYGRFTTESDVWSFGVVLWEIFSFGQQPYSGYSNTEVIEMVRSRQLLPCPTGCPQHIYAMMLECWQETPNQRPIFHDLHSRLRSWEAVHARDNKIINNNNQQQQSNGANNPINSRSTSSIRHYNSSNGSGAVAYQTTMLTDNITNIPSSPLLSNAANKQSLPLPPPPPPVPPPSSTNINNNRTTNGNLFNSVGGGTFTPATVQYSQQGVFLNGDPIHTGHTQHLNHQQYHHNLQQHYQFSSANSASSNSIAAQGSVNGGSRPQTPSMAAQRANKNMPTLLGHC</sequence>
<evidence type="ECO:0000256" key="9">
    <source>
        <dbReference type="ARBA" id="ARBA00023157"/>
    </source>
</evidence>
<evidence type="ECO:0000256" key="6">
    <source>
        <dbReference type="ARBA" id="ARBA00022777"/>
    </source>
</evidence>
<accession>A0A6P6Y5K2</accession>
<dbReference type="InterPro" id="IPR011009">
    <property type="entry name" value="Kinase-like_dom_sf"/>
</dbReference>
<dbReference type="KEGG" id="dpte:113794744"/>
<feature type="binding site" evidence="12">
    <location>
        <position position="528"/>
    </location>
    <ligand>
        <name>ATP</name>
        <dbReference type="ChEBI" id="CHEBI:30616"/>
    </ligand>
</feature>
<dbReference type="GO" id="GO:0043235">
    <property type="term" value="C:receptor complex"/>
    <property type="evidence" value="ECO:0007669"/>
    <property type="project" value="TreeGrafter"/>
</dbReference>
<dbReference type="Gene3D" id="3.30.200.20">
    <property type="entry name" value="Phosphorylase Kinase, domain 1"/>
    <property type="match status" value="1"/>
</dbReference>
<dbReference type="PRINTS" id="PR00109">
    <property type="entry name" value="TYRKINASE"/>
</dbReference>
<keyword evidence="8" id="KW-0829">Tyrosine-protein kinase</keyword>
<evidence type="ECO:0000256" key="13">
    <source>
        <dbReference type="RuleBase" id="RU000312"/>
    </source>
</evidence>
<dbReference type="SMART" id="SM00130">
    <property type="entry name" value="KR"/>
    <property type="match status" value="1"/>
</dbReference>
<feature type="domain" description="Protein kinase" evidence="17">
    <location>
        <begin position="494"/>
        <end position="766"/>
    </location>
</feature>
<feature type="compositionally biased region" description="Polar residues" evidence="14">
    <location>
        <begin position="834"/>
        <end position="844"/>
    </location>
</feature>
<evidence type="ECO:0000259" key="19">
    <source>
        <dbReference type="PROSITE" id="PS50070"/>
    </source>
</evidence>
<comment type="similarity">
    <text evidence="13">Belongs to the protein kinase superfamily. Tyr protein kinase family. Insulin receptor subfamily.</text>
</comment>
<dbReference type="InterPro" id="IPR013806">
    <property type="entry name" value="Kringle-like"/>
</dbReference>
<feature type="compositionally biased region" description="Low complexity" evidence="14">
    <location>
        <begin position="859"/>
        <end position="870"/>
    </location>
</feature>
<proteinExistence type="inferred from homology"/>
<dbReference type="InterPro" id="IPR018056">
    <property type="entry name" value="Kringle_CS"/>
</dbReference>
<dbReference type="FunFam" id="1.10.510.10:FF:000034">
    <property type="entry name" value="Tyrosine-protein kinase receptor"/>
    <property type="match status" value="1"/>
</dbReference>
<keyword evidence="4" id="KW-0808">Transferase</keyword>
<dbReference type="InterPro" id="IPR008266">
    <property type="entry name" value="Tyr_kinase_AS"/>
</dbReference>
<evidence type="ECO:0000256" key="16">
    <source>
        <dbReference type="SAM" id="SignalP"/>
    </source>
</evidence>
<dbReference type="SUPFAM" id="SSF57440">
    <property type="entry name" value="Kringle-like"/>
    <property type="match status" value="1"/>
</dbReference>
<feature type="compositionally biased region" description="Polar residues" evidence="14">
    <location>
        <begin position="938"/>
        <end position="960"/>
    </location>
</feature>
<dbReference type="PANTHER" id="PTHR24416:SF611">
    <property type="entry name" value="TYROSINE-PROTEIN KINASE TRANSMEMBRANE RECEPTOR ROR"/>
    <property type="match status" value="1"/>
</dbReference>
<dbReference type="Gene3D" id="2.40.20.10">
    <property type="entry name" value="Plasminogen Kringle 4"/>
    <property type="match status" value="1"/>
</dbReference>
<keyword evidence="9" id="KW-1015">Disulfide bond</keyword>
<dbReference type="Proteomes" id="UP000515146">
    <property type="component" value="Unplaced"/>
</dbReference>
<evidence type="ECO:0000256" key="7">
    <source>
        <dbReference type="ARBA" id="ARBA00022840"/>
    </source>
</evidence>
<dbReference type="PROSITE" id="PS00109">
    <property type="entry name" value="PROTEIN_KINASE_TYR"/>
    <property type="match status" value="1"/>
</dbReference>
<dbReference type="Pfam" id="PF00051">
    <property type="entry name" value="Kringle"/>
    <property type="match status" value="1"/>
</dbReference>
<dbReference type="PRINTS" id="PR00018">
    <property type="entry name" value="KRINGLE"/>
</dbReference>
<evidence type="ECO:0000256" key="10">
    <source>
        <dbReference type="ARBA" id="ARBA00051243"/>
    </source>
</evidence>
<name>A0A6P6Y5K2_DERPT</name>
<keyword evidence="13 15" id="KW-0812">Transmembrane</keyword>
<dbReference type="SMART" id="SM00219">
    <property type="entry name" value="TyrKc"/>
    <property type="match status" value="1"/>
</dbReference>
<dbReference type="InterPro" id="IPR036790">
    <property type="entry name" value="Frizzled_dom_sf"/>
</dbReference>